<reference evidence="2 3" key="1">
    <citation type="submission" date="2020-05" db="EMBL/GenBank/DDBJ databases">
        <title>Nakamurella sp. DB0629 isolated from air conditioner.</title>
        <authorList>
            <person name="Kim D.H."/>
            <person name="Kim D.-U."/>
        </authorList>
    </citation>
    <scope>NUCLEOTIDE SEQUENCE [LARGE SCALE GENOMIC DNA]</scope>
    <source>
        <strain evidence="2 3">DB0629</strain>
    </source>
</reference>
<organism evidence="2 3">
    <name type="scientific">Nakamurella aerolata</name>
    <dbReference type="NCBI Taxonomy" id="1656892"/>
    <lineage>
        <taxon>Bacteria</taxon>
        <taxon>Bacillati</taxon>
        <taxon>Actinomycetota</taxon>
        <taxon>Actinomycetes</taxon>
        <taxon>Nakamurellales</taxon>
        <taxon>Nakamurellaceae</taxon>
        <taxon>Nakamurella</taxon>
    </lineage>
</organism>
<name>A0A849AJF9_9ACTN</name>
<evidence type="ECO:0000256" key="1">
    <source>
        <dbReference type="SAM" id="MobiDB-lite"/>
    </source>
</evidence>
<proteinExistence type="predicted"/>
<dbReference type="RefSeq" id="WP_171200659.1">
    <property type="nucleotide sequence ID" value="NZ_JABEND010000009.1"/>
</dbReference>
<comment type="caution">
    <text evidence="2">The sequence shown here is derived from an EMBL/GenBank/DDBJ whole genome shotgun (WGS) entry which is preliminary data.</text>
</comment>
<keyword evidence="3" id="KW-1185">Reference proteome</keyword>
<feature type="compositionally biased region" description="Pro residues" evidence="1">
    <location>
        <begin position="87"/>
        <end position="96"/>
    </location>
</feature>
<protein>
    <submittedName>
        <fullName evidence="2">Uncharacterized protein</fullName>
    </submittedName>
</protein>
<evidence type="ECO:0000313" key="3">
    <source>
        <dbReference type="Proteomes" id="UP000562984"/>
    </source>
</evidence>
<evidence type="ECO:0000313" key="2">
    <source>
        <dbReference type="EMBL" id="NNG36952.1"/>
    </source>
</evidence>
<dbReference type="EMBL" id="JABEND010000009">
    <property type="protein sequence ID" value="NNG36952.1"/>
    <property type="molecule type" value="Genomic_DNA"/>
</dbReference>
<accession>A0A849AJF9</accession>
<dbReference type="Proteomes" id="UP000562984">
    <property type="component" value="Unassembled WGS sequence"/>
</dbReference>
<dbReference type="AlphaFoldDB" id="A0A849AJF9"/>
<sequence length="105" mass="11554">MDFADISPWLSLGPTGALTGYLIRDNIRLRRENRDQEAAINSERQLRYAAEERAAKAVAKVGGLETQVQYLTTEVHRLNTMLGLQPLPLPAPPPPAAEGDDDDQS</sequence>
<feature type="region of interest" description="Disordered" evidence="1">
    <location>
        <begin position="84"/>
        <end position="105"/>
    </location>
</feature>
<gene>
    <name evidence="2" type="ORF">HKD39_14775</name>
</gene>